<gene>
    <name evidence="1" type="ORF">CDAR_597071</name>
</gene>
<protein>
    <submittedName>
        <fullName evidence="1">Uncharacterized protein</fullName>
    </submittedName>
</protein>
<dbReference type="EMBL" id="BPLQ01010622">
    <property type="protein sequence ID" value="GIY51930.1"/>
    <property type="molecule type" value="Genomic_DNA"/>
</dbReference>
<comment type="caution">
    <text evidence="1">The sequence shown here is derived from an EMBL/GenBank/DDBJ whole genome shotgun (WGS) entry which is preliminary data.</text>
</comment>
<dbReference type="Proteomes" id="UP001054837">
    <property type="component" value="Unassembled WGS sequence"/>
</dbReference>
<organism evidence="1 2">
    <name type="scientific">Caerostris darwini</name>
    <dbReference type="NCBI Taxonomy" id="1538125"/>
    <lineage>
        <taxon>Eukaryota</taxon>
        <taxon>Metazoa</taxon>
        <taxon>Ecdysozoa</taxon>
        <taxon>Arthropoda</taxon>
        <taxon>Chelicerata</taxon>
        <taxon>Arachnida</taxon>
        <taxon>Araneae</taxon>
        <taxon>Araneomorphae</taxon>
        <taxon>Entelegynae</taxon>
        <taxon>Araneoidea</taxon>
        <taxon>Araneidae</taxon>
        <taxon>Caerostris</taxon>
    </lineage>
</organism>
<proteinExistence type="predicted"/>
<dbReference type="AlphaFoldDB" id="A0AAV4U2G6"/>
<reference evidence="1 2" key="1">
    <citation type="submission" date="2021-06" db="EMBL/GenBank/DDBJ databases">
        <title>Caerostris darwini draft genome.</title>
        <authorList>
            <person name="Kono N."/>
            <person name="Arakawa K."/>
        </authorList>
    </citation>
    <scope>NUCLEOTIDE SEQUENCE [LARGE SCALE GENOMIC DNA]</scope>
</reference>
<accession>A0AAV4U2G6</accession>
<sequence>MATGKSFATEPSQIDCQKLLSATVLPVFGLVRRSSFVRGVLFLTSPPPPPPPAFPHLPVLFVDYLHYSLTDSVRRRGGMCMASGFSIPTEQR</sequence>
<evidence type="ECO:0000313" key="2">
    <source>
        <dbReference type="Proteomes" id="UP001054837"/>
    </source>
</evidence>
<keyword evidence="2" id="KW-1185">Reference proteome</keyword>
<name>A0AAV4U2G6_9ARAC</name>
<evidence type="ECO:0000313" key="1">
    <source>
        <dbReference type="EMBL" id="GIY51930.1"/>
    </source>
</evidence>